<dbReference type="EMBL" id="FPHM01000260">
    <property type="protein sequence ID" value="SFV71530.1"/>
    <property type="molecule type" value="Genomic_DNA"/>
</dbReference>
<dbReference type="InterPro" id="IPR018392">
    <property type="entry name" value="LysM"/>
</dbReference>
<evidence type="ECO:0000313" key="2">
    <source>
        <dbReference type="EMBL" id="SFV71530.1"/>
    </source>
</evidence>
<dbReference type="InterPro" id="IPR052196">
    <property type="entry name" value="Bact_Kbp"/>
</dbReference>
<dbReference type="SMART" id="SM00257">
    <property type="entry name" value="LysM"/>
    <property type="match status" value="1"/>
</dbReference>
<sequence>MNHKEKVPLEKQLLSAKNCKSNIKTLKESNHYNKVVVSTSKSTKTKDEQIQFRKDLNMALLSTKKTFSSYEQAIKKEIDVRSNEMRIIIVQRGDTLSKIAKKAYGDIDAYPKIFMANPEVLKNPNEIFVGQRLRIPA</sequence>
<dbReference type="PANTHER" id="PTHR34700">
    <property type="entry name" value="POTASSIUM BINDING PROTEIN KBP"/>
    <property type="match status" value="1"/>
</dbReference>
<dbReference type="SUPFAM" id="SSF54106">
    <property type="entry name" value="LysM domain"/>
    <property type="match status" value="1"/>
</dbReference>
<reference evidence="2" key="1">
    <citation type="submission" date="2016-10" db="EMBL/GenBank/DDBJ databases">
        <authorList>
            <person name="de Groot N.N."/>
        </authorList>
    </citation>
    <scope>NUCLEOTIDE SEQUENCE</scope>
</reference>
<dbReference type="Gene3D" id="3.10.350.10">
    <property type="entry name" value="LysM domain"/>
    <property type="match status" value="1"/>
</dbReference>
<accession>A0A1W1D095</accession>
<dbReference type="InterPro" id="IPR036779">
    <property type="entry name" value="LysM_dom_sf"/>
</dbReference>
<organism evidence="2">
    <name type="scientific">hydrothermal vent metagenome</name>
    <dbReference type="NCBI Taxonomy" id="652676"/>
    <lineage>
        <taxon>unclassified sequences</taxon>
        <taxon>metagenomes</taxon>
        <taxon>ecological metagenomes</taxon>
    </lineage>
</organism>
<dbReference type="PROSITE" id="PS51782">
    <property type="entry name" value="LYSM"/>
    <property type="match status" value="1"/>
</dbReference>
<dbReference type="Pfam" id="PF01476">
    <property type="entry name" value="LysM"/>
    <property type="match status" value="1"/>
</dbReference>
<feature type="domain" description="LysM" evidence="1">
    <location>
        <begin position="86"/>
        <end position="135"/>
    </location>
</feature>
<dbReference type="CDD" id="cd00118">
    <property type="entry name" value="LysM"/>
    <property type="match status" value="1"/>
</dbReference>
<protein>
    <submittedName>
        <fullName evidence="2">Ferric siderophore transport system, periplasmic binding protein TonB</fullName>
    </submittedName>
</protein>
<name>A0A1W1D095_9ZZZZ</name>
<dbReference type="AlphaFoldDB" id="A0A1W1D095"/>
<dbReference type="PANTHER" id="PTHR34700:SF4">
    <property type="entry name" value="PHAGE-LIKE ELEMENT PBSX PROTEIN XKDP"/>
    <property type="match status" value="1"/>
</dbReference>
<evidence type="ECO:0000259" key="1">
    <source>
        <dbReference type="PROSITE" id="PS51782"/>
    </source>
</evidence>
<proteinExistence type="predicted"/>
<gene>
    <name evidence="2" type="ORF">MNB_SV-13-2166</name>
</gene>